<dbReference type="InterPro" id="IPR016181">
    <property type="entry name" value="Acyl_CoA_acyltransferase"/>
</dbReference>
<name>A0ABV5NGT1_9ACTN</name>
<keyword evidence="5" id="KW-1185">Reference proteome</keyword>
<accession>A0ABV5NGT1</accession>
<keyword evidence="2 4" id="KW-0012">Acyltransferase</keyword>
<comment type="caution">
    <text evidence="4">The sequence shown here is derived from an EMBL/GenBank/DDBJ whole genome shotgun (WGS) entry which is preliminary data.</text>
</comment>
<dbReference type="GO" id="GO:0016746">
    <property type="term" value="F:acyltransferase activity"/>
    <property type="evidence" value="ECO:0007669"/>
    <property type="project" value="UniProtKB-KW"/>
</dbReference>
<evidence type="ECO:0000256" key="1">
    <source>
        <dbReference type="ARBA" id="ARBA00022679"/>
    </source>
</evidence>
<reference evidence="4 5" key="1">
    <citation type="submission" date="2024-09" db="EMBL/GenBank/DDBJ databases">
        <authorList>
            <person name="Sun Q."/>
            <person name="Mori K."/>
        </authorList>
    </citation>
    <scope>NUCLEOTIDE SEQUENCE [LARGE SCALE GENOMIC DNA]</scope>
    <source>
        <strain evidence="4 5">JCM 3324</strain>
    </source>
</reference>
<protein>
    <submittedName>
        <fullName evidence="4">GNAT family N-acetyltransferase</fullName>
        <ecNumber evidence="4">2.3.1.-</ecNumber>
    </submittedName>
</protein>
<dbReference type="RefSeq" id="WP_364373069.1">
    <property type="nucleotide sequence ID" value="NZ_JBHMCF010000008.1"/>
</dbReference>
<dbReference type="Gene3D" id="3.40.630.30">
    <property type="match status" value="1"/>
</dbReference>
<dbReference type="EC" id="2.3.1.-" evidence="4"/>
<organism evidence="4 5">
    <name type="scientific">Nonomuraea salmonea</name>
    <dbReference type="NCBI Taxonomy" id="46181"/>
    <lineage>
        <taxon>Bacteria</taxon>
        <taxon>Bacillati</taxon>
        <taxon>Actinomycetota</taxon>
        <taxon>Actinomycetes</taxon>
        <taxon>Streptosporangiales</taxon>
        <taxon>Streptosporangiaceae</taxon>
        <taxon>Nonomuraea</taxon>
    </lineage>
</organism>
<evidence type="ECO:0000256" key="2">
    <source>
        <dbReference type="ARBA" id="ARBA00023315"/>
    </source>
</evidence>
<gene>
    <name evidence="4" type="ORF">ACFFR3_08235</name>
</gene>
<dbReference type="PANTHER" id="PTHR43877">
    <property type="entry name" value="AMINOALKYLPHOSPHONATE N-ACETYLTRANSFERASE-RELATED-RELATED"/>
    <property type="match status" value="1"/>
</dbReference>
<dbReference type="PROSITE" id="PS51186">
    <property type="entry name" value="GNAT"/>
    <property type="match status" value="1"/>
</dbReference>
<evidence type="ECO:0000259" key="3">
    <source>
        <dbReference type="PROSITE" id="PS51186"/>
    </source>
</evidence>
<dbReference type="CDD" id="cd04301">
    <property type="entry name" value="NAT_SF"/>
    <property type="match status" value="1"/>
</dbReference>
<evidence type="ECO:0000313" key="5">
    <source>
        <dbReference type="Proteomes" id="UP001589568"/>
    </source>
</evidence>
<dbReference type="InterPro" id="IPR050832">
    <property type="entry name" value="Bact_Acetyltransf"/>
</dbReference>
<dbReference type="EMBL" id="JBHMCF010000008">
    <property type="protein sequence ID" value="MFB9469493.1"/>
    <property type="molecule type" value="Genomic_DNA"/>
</dbReference>
<sequence>MSMEDVVRVRPVRAEDRDAVLALAGRLTEGVAEWRDAQAVVAAARDWLAAFLSAGDAARGAVFVAVAGVEVVGVVSVNTQDHFTGTPEAYVGELAVAAHAVRMGVGRRLVAAAEGWARGQGVRHLTLETAAGNAAARGFYASLGFREEAVRLTRVLDAGEP</sequence>
<proteinExistence type="predicted"/>
<dbReference type="SUPFAM" id="SSF55729">
    <property type="entry name" value="Acyl-CoA N-acyltransferases (Nat)"/>
    <property type="match status" value="1"/>
</dbReference>
<dbReference type="InterPro" id="IPR000182">
    <property type="entry name" value="GNAT_dom"/>
</dbReference>
<dbReference type="Proteomes" id="UP001589568">
    <property type="component" value="Unassembled WGS sequence"/>
</dbReference>
<keyword evidence="1 4" id="KW-0808">Transferase</keyword>
<evidence type="ECO:0000313" key="4">
    <source>
        <dbReference type="EMBL" id="MFB9469493.1"/>
    </source>
</evidence>
<dbReference type="Pfam" id="PF00583">
    <property type="entry name" value="Acetyltransf_1"/>
    <property type="match status" value="1"/>
</dbReference>
<dbReference type="PANTHER" id="PTHR43877:SF2">
    <property type="entry name" value="AMINOALKYLPHOSPHONATE N-ACETYLTRANSFERASE-RELATED"/>
    <property type="match status" value="1"/>
</dbReference>
<feature type="domain" description="N-acetyltransferase" evidence="3">
    <location>
        <begin position="7"/>
        <end position="161"/>
    </location>
</feature>